<sequence length="317" mass="37000">MKLVKKMSTRMNNPWLQLEQLSRIRVKESIKYDAFWIVDSYNRYGLMIKCDEDFDHTIREIKLNGIQIQLDQSSSPNKLILLLKETKDWEIFLILCHDLLNVMKHHDENIIISVMKRLERWQKLLRKSAFKIMSKEEQMGLFGELKILLDYIIPTYGTSTAINAWVGALGDKQDFLLENLAIEVKSFRMTSGNRVWISSKEQLNSEKNPLYLFACALIETDKGQNITDLVKSIIAKIENEIVLSEFIEKIEEYGYYPEIPKENLSKFILEKITSFQVKEEFPKIALEHISPLIPNIKYNIDLSGCSEFKVNINSILL</sequence>
<evidence type="ECO:0000313" key="2">
    <source>
        <dbReference type="Proteomes" id="UP000271374"/>
    </source>
</evidence>
<dbReference type="AlphaFoldDB" id="A0A431WEG5"/>
<dbReference type="Pfam" id="PF14390">
    <property type="entry name" value="DUF4420"/>
    <property type="match status" value="1"/>
</dbReference>
<accession>A0A431WEG5</accession>
<comment type="caution">
    <text evidence="1">The sequence shown here is derived from an EMBL/GenBank/DDBJ whole genome shotgun (WGS) entry which is preliminary data.</text>
</comment>
<evidence type="ECO:0000313" key="1">
    <source>
        <dbReference type="EMBL" id="RTR33932.1"/>
    </source>
</evidence>
<reference evidence="1 2" key="1">
    <citation type="submission" date="2018-12" db="EMBL/GenBank/DDBJ databases">
        <title>Bacillus yapensis draft genome sequence.</title>
        <authorList>
            <person name="Yu L."/>
            <person name="Xu X."/>
            <person name="Tang X."/>
        </authorList>
    </citation>
    <scope>NUCLEOTIDE SEQUENCE [LARGE SCALE GENOMIC DNA]</scope>
    <source>
        <strain evidence="1 2">XXST-01</strain>
    </source>
</reference>
<gene>
    <name evidence="1" type="ORF">EKG37_06885</name>
</gene>
<name>A0A431WEG5_9BACI</name>
<organism evidence="1 2">
    <name type="scientific">Bacillus yapensis</name>
    <dbReference type="NCBI Taxonomy" id="2492960"/>
    <lineage>
        <taxon>Bacteria</taxon>
        <taxon>Bacillati</taxon>
        <taxon>Bacillota</taxon>
        <taxon>Bacilli</taxon>
        <taxon>Bacillales</taxon>
        <taxon>Bacillaceae</taxon>
        <taxon>Bacillus</taxon>
    </lineage>
</organism>
<dbReference type="InterPro" id="IPR025534">
    <property type="entry name" value="DUF4420"/>
</dbReference>
<dbReference type="Proteomes" id="UP000271374">
    <property type="component" value="Unassembled WGS sequence"/>
</dbReference>
<keyword evidence="2" id="KW-1185">Reference proteome</keyword>
<dbReference type="OrthoDB" id="1902020at2"/>
<proteinExistence type="predicted"/>
<dbReference type="EMBL" id="RXNT01000004">
    <property type="protein sequence ID" value="RTR33932.1"/>
    <property type="molecule type" value="Genomic_DNA"/>
</dbReference>
<protein>
    <submittedName>
        <fullName evidence="1">PD-(D/E)XK motif protein</fullName>
    </submittedName>
</protein>